<proteinExistence type="predicted"/>
<dbReference type="EMBL" id="CP118246">
    <property type="protein sequence ID" value="WDR02384.1"/>
    <property type="molecule type" value="Genomic_DNA"/>
</dbReference>
<dbReference type="Proteomes" id="UP001220530">
    <property type="component" value="Chromosome"/>
</dbReference>
<name>A0ABY7YM60_9HYPH</name>
<protein>
    <submittedName>
        <fullName evidence="1">Uncharacterized protein</fullName>
    </submittedName>
</protein>
<accession>A0ABY7YM60</accession>
<dbReference type="RefSeq" id="WP_282218789.1">
    <property type="nucleotide sequence ID" value="NZ_CP118246.1"/>
</dbReference>
<gene>
    <name evidence="1" type="ORF">PSQ19_17495</name>
</gene>
<evidence type="ECO:0000313" key="2">
    <source>
        <dbReference type="Proteomes" id="UP001220530"/>
    </source>
</evidence>
<keyword evidence="2" id="KW-1185">Reference proteome</keyword>
<organism evidence="1 2">
    <name type="scientific">Devosia algicola</name>
    <dbReference type="NCBI Taxonomy" id="3026418"/>
    <lineage>
        <taxon>Bacteria</taxon>
        <taxon>Pseudomonadati</taxon>
        <taxon>Pseudomonadota</taxon>
        <taxon>Alphaproteobacteria</taxon>
        <taxon>Hyphomicrobiales</taxon>
        <taxon>Devosiaceae</taxon>
        <taxon>Devosia</taxon>
    </lineage>
</organism>
<reference evidence="1 2" key="1">
    <citation type="submission" date="2023-02" db="EMBL/GenBank/DDBJ databases">
        <title>Devosia algicola sp. nov., isolated from the phycosphere of marine algae.</title>
        <authorList>
            <person name="Kim J.M."/>
            <person name="Lee J.K."/>
            <person name="Choi B.J."/>
            <person name="Bayburt H."/>
            <person name="Jeon C.O."/>
        </authorList>
    </citation>
    <scope>NUCLEOTIDE SEQUENCE [LARGE SCALE GENOMIC DNA]</scope>
    <source>
        <strain evidence="1 2">G20-9</strain>
    </source>
</reference>
<evidence type="ECO:0000313" key="1">
    <source>
        <dbReference type="EMBL" id="WDR02384.1"/>
    </source>
</evidence>
<sequence>MSAFVALIGLRRYLNDYPDTPVEEAAISLQRSDADLAAADFVSALRLHEQLVDHVDFADPIAGLREGLGILIETNRPWWCRFFPYGRQRLATALTQDELQTFRSAGLFVHDPSAEVVEWWDAFASMMRTADDEQKNKQGRHGERLSLDYERVRLAELGISEEPKWVALDDNSAGYDIQSYDIAEYGPKNETH</sequence>